<evidence type="ECO:0000256" key="2">
    <source>
        <dbReference type="SAM" id="SignalP"/>
    </source>
</evidence>
<dbReference type="KEGG" id="daer:H9K75_21495"/>
<dbReference type="PROSITE" id="PS51257">
    <property type="entry name" value="PROKAR_LIPOPROTEIN"/>
    <property type="match status" value="1"/>
</dbReference>
<dbReference type="Proteomes" id="UP000516028">
    <property type="component" value="Chromosome"/>
</dbReference>
<dbReference type="EMBL" id="CP060783">
    <property type="protein sequence ID" value="QNP48471.1"/>
    <property type="molecule type" value="Genomic_DNA"/>
</dbReference>
<gene>
    <name evidence="3" type="ORF">H9K75_21495</name>
</gene>
<sequence length="246" mass="25772">MSTTTARILSRWTLWTGAALALAACADKPPTPDWKVNAHGSVQRASDAYLSGKSRVADQEWRTARSEVSRTGSVEQLALVELNRCAAQVASAQLQECSAFESLRADASVAEQAYADYLAGRPLAAAQIALLPEAQRKAASDVGAIKAIADPLSQLVAAGAALKAGRATPETLVTATETASAQGWSHALLGWLSLRAERARALGDVDLATALQRRMALIESQGQPAAASANGARADEKSEKASVRRP</sequence>
<evidence type="ECO:0000256" key="1">
    <source>
        <dbReference type="SAM" id="MobiDB-lite"/>
    </source>
</evidence>
<keyword evidence="4" id="KW-1185">Reference proteome</keyword>
<reference evidence="3 4" key="1">
    <citation type="submission" date="2020-08" db="EMBL/GenBank/DDBJ databases">
        <title>Genome sequence of Diaphorobacter aerolatus KACC 16536T.</title>
        <authorList>
            <person name="Hyun D.-W."/>
            <person name="Bae J.-W."/>
        </authorList>
    </citation>
    <scope>NUCLEOTIDE SEQUENCE [LARGE SCALE GENOMIC DNA]</scope>
    <source>
        <strain evidence="3 4">KACC 16536</strain>
    </source>
</reference>
<evidence type="ECO:0000313" key="4">
    <source>
        <dbReference type="Proteomes" id="UP000516028"/>
    </source>
</evidence>
<feature type="signal peptide" evidence="2">
    <location>
        <begin position="1"/>
        <end position="23"/>
    </location>
</feature>
<evidence type="ECO:0000313" key="3">
    <source>
        <dbReference type="EMBL" id="QNP48471.1"/>
    </source>
</evidence>
<dbReference type="RefSeq" id="WP_187724068.1">
    <property type="nucleotide sequence ID" value="NZ_CP060783.1"/>
</dbReference>
<dbReference type="AlphaFoldDB" id="A0A7H0GJK5"/>
<evidence type="ECO:0008006" key="5">
    <source>
        <dbReference type="Google" id="ProtNLM"/>
    </source>
</evidence>
<organism evidence="3 4">
    <name type="scientific">Diaphorobacter aerolatus</name>
    <dbReference type="NCBI Taxonomy" id="1288495"/>
    <lineage>
        <taxon>Bacteria</taxon>
        <taxon>Pseudomonadati</taxon>
        <taxon>Pseudomonadota</taxon>
        <taxon>Betaproteobacteria</taxon>
        <taxon>Burkholderiales</taxon>
        <taxon>Comamonadaceae</taxon>
        <taxon>Diaphorobacter</taxon>
    </lineage>
</organism>
<name>A0A7H0GJK5_9BURK</name>
<protein>
    <recommendedName>
        <fullName evidence="5">DUF4398 domain-containing protein</fullName>
    </recommendedName>
</protein>
<feature type="region of interest" description="Disordered" evidence="1">
    <location>
        <begin position="221"/>
        <end position="246"/>
    </location>
</feature>
<proteinExistence type="predicted"/>
<feature type="chain" id="PRO_5028853489" description="DUF4398 domain-containing protein" evidence="2">
    <location>
        <begin position="24"/>
        <end position="246"/>
    </location>
</feature>
<keyword evidence="2" id="KW-0732">Signal</keyword>
<accession>A0A7H0GJK5</accession>
<feature type="compositionally biased region" description="Basic and acidic residues" evidence="1">
    <location>
        <begin position="233"/>
        <end position="246"/>
    </location>
</feature>